<evidence type="ECO:0000256" key="1">
    <source>
        <dbReference type="SAM" id="Phobius"/>
    </source>
</evidence>
<keyword evidence="1" id="KW-1133">Transmembrane helix</keyword>
<dbReference type="EMBL" id="JACHXA010000005">
    <property type="protein sequence ID" value="MBB3065847.1"/>
    <property type="molecule type" value="Genomic_DNA"/>
</dbReference>
<reference evidence="2 3" key="1">
    <citation type="submission" date="2020-08" db="EMBL/GenBank/DDBJ databases">
        <title>Genomic Encyclopedia of Type Strains, Phase III (KMG-III): the genomes of soil and plant-associated and newly described type strains.</title>
        <authorList>
            <person name="Whitman W."/>
        </authorList>
    </citation>
    <scope>NUCLEOTIDE SEQUENCE [LARGE SCALE GENOMIC DNA]</scope>
    <source>
        <strain evidence="2 3">CECT 8803</strain>
    </source>
</reference>
<feature type="transmembrane region" description="Helical" evidence="1">
    <location>
        <begin position="76"/>
        <end position="93"/>
    </location>
</feature>
<keyword evidence="1" id="KW-0812">Transmembrane</keyword>
<name>A0A839SSJ7_9PROT</name>
<dbReference type="Pfam" id="PF09928">
    <property type="entry name" value="DUF2160"/>
    <property type="match status" value="1"/>
</dbReference>
<feature type="transmembrane region" description="Helical" evidence="1">
    <location>
        <begin position="51"/>
        <end position="70"/>
    </location>
</feature>
<gene>
    <name evidence="2" type="ORF">FHR98_002143</name>
</gene>
<dbReference type="Proteomes" id="UP000581135">
    <property type="component" value="Unassembled WGS sequence"/>
</dbReference>
<evidence type="ECO:0000313" key="2">
    <source>
        <dbReference type="EMBL" id="MBB3065847.1"/>
    </source>
</evidence>
<keyword evidence="1" id="KW-0472">Membrane</keyword>
<evidence type="ECO:0000313" key="3">
    <source>
        <dbReference type="Proteomes" id="UP000581135"/>
    </source>
</evidence>
<keyword evidence="3" id="KW-1185">Reference proteome</keyword>
<organism evidence="2 3">
    <name type="scientific">Limibacillus halophilus</name>
    <dbReference type="NCBI Taxonomy" id="1579333"/>
    <lineage>
        <taxon>Bacteria</taxon>
        <taxon>Pseudomonadati</taxon>
        <taxon>Pseudomonadota</taxon>
        <taxon>Alphaproteobacteria</taxon>
        <taxon>Rhodospirillales</taxon>
        <taxon>Rhodovibrionaceae</taxon>
        <taxon>Limibacillus</taxon>
    </lineage>
</organism>
<dbReference type="AlphaFoldDB" id="A0A839SSJ7"/>
<dbReference type="InterPro" id="IPR018678">
    <property type="entry name" value="DUF2160_TM"/>
</dbReference>
<accession>A0A839SSJ7</accession>
<protein>
    <submittedName>
        <fullName evidence="2">Putative small integral membrane protein</fullName>
    </submittedName>
</protein>
<proteinExistence type="predicted"/>
<sequence>MFSLSWMAWTLPTAAFFVFIVCCLAGMAVWEHYVPGGSPRRGVLGLETTRGDRLFISLIGAAYVFLGWLWVMGTPLWAPLALSILLAFAVFRWV</sequence>
<comment type="caution">
    <text evidence="2">The sequence shown here is derived from an EMBL/GenBank/DDBJ whole genome shotgun (WGS) entry which is preliminary data.</text>
</comment>
<feature type="transmembrane region" description="Helical" evidence="1">
    <location>
        <begin position="6"/>
        <end position="30"/>
    </location>
</feature>
<dbReference type="RefSeq" id="WP_183416664.1">
    <property type="nucleotide sequence ID" value="NZ_JACHXA010000005.1"/>
</dbReference>